<comment type="caution">
    <text evidence="2">The sequence shown here is derived from an EMBL/GenBank/DDBJ whole genome shotgun (WGS) entry which is preliminary data.</text>
</comment>
<gene>
    <name evidence="2" type="ORF">RSO01_25140</name>
</gene>
<dbReference type="InterPro" id="IPR052342">
    <property type="entry name" value="MCH/BMMD"/>
</dbReference>
<dbReference type="InterPro" id="IPR002539">
    <property type="entry name" value="MaoC-like_dom"/>
</dbReference>
<evidence type="ECO:0000259" key="1">
    <source>
        <dbReference type="Pfam" id="PF01575"/>
    </source>
</evidence>
<name>A0A512N8R0_9HYPH</name>
<evidence type="ECO:0000313" key="2">
    <source>
        <dbReference type="EMBL" id="GEP55348.1"/>
    </source>
</evidence>
<dbReference type="Proteomes" id="UP000321058">
    <property type="component" value="Unassembled WGS sequence"/>
</dbReference>
<dbReference type="RefSeq" id="WP_147149436.1">
    <property type="nucleotide sequence ID" value="NZ_BKAJ01000037.1"/>
</dbReference>
<dbReference type="OrthoDB" id="7347432at2"/>
<dbReference type="SUPFAM" id="SSF54637">
    <property type="entry name" value="Thioesterase/thiol ester dehydrase-isomerase"/>
    <property type="match status" value="1"/>
</dbReference>
<accession>A0A512N8R0</accession>
<proteinExistence type="predicted"/>
<dbReference type="AlphaFoldDB" id="A0A512N8R0"/>
<dbReference type="InterPro" id="IPR029069">
    <property type="entry name" value="HotDog_dom_sf"/>
</dbReference>
<dbReference type="PANTHER" id="PTHR43664">
    <property type="entry name" value="MONOAMINE OXIDASE-RELATED"/>
    <property type="match status" value="1"/>
</dbReference>
<dbReference type="Pfam" id="PF01575">
    <property type="entry name" value="MaoC_dehydratas"/>
    <property type="match status" value="1"/>
</dbReference>
<evidence type="ECO:0000313" key="3">
    <source>
        <dbReference type="Proteomes" id="UP000321058"/>
    </source>
</evidence>
<organism evidence="2 3">
    <name type="scientific">Reyranella soli</name>
    <dbReference type="NCBI Taxonomy" id="1230389"/>
    <lineage>
        <taxon>Bacteria</taxon>
        <taxon>Pseudomonadati</taxon>
        <taxon>Pseudomonadota</taxon>
        <taxon>Alphaproteobacteria</taxon>
        <taxon>Hyphomicrobiales</taxon>
        <taxon>Reyranellaceae</taxon>
        <taxon>Reyranella</taxon>
    </lineage>
</organism>
<reference evidence="2 3" key="1">
    <citation type="submission" date="2019-07" db="EMBL/GenBank/DDBJ databases">
        <title>Whole genome shotgun sequence of Reyranella soli NBRC 108950.</title>
        <authorList>
            <person name="Hosoyama A."/>
            <person name="Uohara A."/>
            <person name="Ohji S."/>
            <person name="Ichikawa N."/>
        </authorList>
    </citation>
    <scope>NUCLEOTIDE SEQUENCE [LARGE SCALE GENOMIC DNA]</scope>
    <source>
        <strain evidence="2 3">NBRC 108950</strain>
    </source>
</reference>
<dbReference type="EMBL" id="BKAJ01000037">
    <property type="protein sequence ID" value="GEP55348.1"/>
    <property type="molecule type" value="Genomic_DNA"/>
</dbReference>
<dbReference type="Gene3D" id="3.10.129.10">
    <property type="entry name" value="Hotdog Thioesterase"/>
    <property type="match status" value="1"/>
</dbReference>
<sequence>MKVIYLEDLSIGDSWESSEHVVDGDEMLAYNQQNDPWPMHVDPEAAAKTSYGGVIASGGYTISIMYRLGHEIYNRPDRRWAFLGGLDWHLKFVEPVRAGDRLRERITILEARPSSKPGRGITKIRMELVKNRGDVALSVESVGMIAARPPNTSFGMDRHTPTALPPSRYFLMQF</sequence>
<keyword evidence="3" id="KW-1185">Reference proteome</keyword>
<dbReference type="PANTHER" id="PTHR43664:SF1">
    <property type="entry name" value="BETA-METHYLMALYL-COA DEHYDRATASE"/>
    <property type="match status" value="1"/>
</dbReference>
<feature type="domain" description="MaoC-like" evidence="1">
    <location>
        <begin position="22"/>
        <end position="117"/>
    </location>
</feature>
<protein>
    <recommendedName>
        <fullName evidence="1">MaoC-like domain-containing protein</fullName>
    </recommendedName>
</protein>